<evidence type="ECO:0000313" key="5">
    <source>
        <dbReference type="EMBL" id="MDH1238012.1"/>
    </source>
</evidence>
<name>A0A427GAI2_STUST</name>
<reference evidence="2" key="1">
    <citation type="submission" date="2020-02" db="EMBL/GenBank/DDBJ databases">
        <title>Synteny-based analysis reveals conserved mechanism for high triclosan tolerance in Pseudomonas, as well as instances of horizontal transfer.</title>
        <authorList>
            <person name="Mcfarland A.G."/>
            <person name="Bertucci H.K."/>
            <person name="Litmann E."/>
            <person name="Shen J."/>
            <person name="Huttenhower C."/>
            <person name="Hartmann E.M."/>
        </authorList>
    </citation>
    <scope>NUCLEOTIDE SEQUENCE</scope>
    <source>
        <strain evidence="2">109A1</strain>
    </source>
</reference>
<dbReference type="EMBL" id="JAOCDG010000039">
    <property type="protein sequence ID" value="MDH0689981.1"/>
    <property type="molecule type" value="Genomic_DNA"/>
</dbReference>
<feature type="chain" id="PRO_5044398020" evidence="1">
    <location>
        <begin position="20"/>
        <end position="272"/>
    </location>
</feature>
<dbReference type="InterPro" id="IPR032608">
    <property type="entry name" value="DUF4892"/>
</dbReference>
<evidence type="ECO:0000313" key="4">
    <source>
        <dbReference type="EMBL" id="MDH0689981.1"/>
    </source>
</evidence>
<dbReference type="AlphaFoldDB" id="A0A427GAI2"/>
<sequence>MRRAWMAAPALFLSAAAIAADVAGSADLERVPRFAQAQIIDYRQSTVQERIYPQDSIRRISGNLRMAAQVVASGRLTAVTYQLPASHTGIEAFTQARGDLLEQGAELLFWCEGRECGSSSLWANAIFGKSMLYGPEAQQAYLLARLPEGETEGQDDLIALYGVTRGNGRPYLHVEQLQPDEPLAQVLPTAATLLRQLRSTGELRLPRLADQPTAEWGELLANVLRLDSTTRISLAGQGAAAWREALIAERIRGGRLEVDESQESGLLIRLLR</sequence>
<dbReference type="OMA" id="AYLHVEQ"/>
<evidence type="ECO:0000256" key="1">
    <source>
        <dbReference type="SAM" id="SignalP"/>
    </source>
</evidence>
<dbReference type="EMBL" id="JAAMRD010000010">
    <property type="protein sequence ID" value="MBA1305437.1"/>
    <property type="molecule type" value="Genomic_DNA"/>
</dbReference>
<proteinExistence type="predicted"/>
<comment type="caution">
    <text evidence="4">The sequence shown here is derived from an EMBL/GenBank/DDBJ whole genome shotgun (WGS) entry which is preliminary data.</text>
</comment>
<organism evidence="4 6">
    <name type="scientific">Stutzerimonas stutzeri</name>
    <name type="common">Pseudomonas stutzeri</name>
    <dbReference type="NCBI Taxonomy" id="316"/>
    <lineage>
        <taxon>Bacteria</taxon>
        <taxon>Pseudomonadati</taxon>
        <taxon>Pseudomonadota</taxon>
        <taxon>Gammaproteobacteria</taxon>
        <taxon>Pseudomonadales</taxon>
        <taxon>Pseudomonadaceae</taxon>
        <taxon>Stutzerimonas</taxon>
    </lineage>
</organism>
<dbReference type="RefSeq" id="WP_011913044.1">
    <property type="nucleotide sequence ID" value="NC_015740.1"/>
</dbReference>
<dbReference type="Proteomes" id="UP001158076">
    <property type="component" value="Unassembled WGS sequence"/>
</dbReference>
<dbReference type="Proteomes" id="UP001138621">
    <property type="component" value="Unassembled WGS sequence"/>
</dbReference>
<evidence type="ECO:0000313" key="6">
    <source>
        <dbReference type="Proteomes" id="UP001161139"/>
    </source>
</evidence>
<dbReference type="GeneID" id="66821625"/>
<accession>A0A427GAI2</accession>
<gene>
    <name evidence="2" type="ORF">G7024_13610</name>
    <name evidence="5" type="ORF">N5C32_18450</name>
    <name evidence="4" type="ORF">N5D09_17970</name>
    <name evidence="3" type="ORF">N7335_05945</name>
</gene>
<evidence type="ECO:0000313" key="2">
    <source>
        <dbReference type="EMBL" id="MBA1305437.1"/>
    </source>
</evidence>
<dbReference type="Pfam" id="PF16234">
    <property type="entry name" value="DUF4892"/>
    <property type="match status" value="1"/>
</dbReference>
<reference evidence="4" key="2">
    <citation type="submission" date="2022-09" db="EMBL/GenBank/DDBJ databases">
        <title>Intensive care unit water sources are persistently colonized with multi-drug resistant bacteria and are the site of extensive horizontal gene transfer of antibiotic resistance genes.</title>
        <authorList>
            <person name="Diorio-Toth L."/>
        </authorList>
    </citation>
    <scope>NUCLEOTIDE SEQUENCE</scope>
    <source>
        <strain evidence="4">GD03864</strain>
        <strain evidence="5">GD03947</strain>
        <strain evidence="3">GD04147</strain>
    </source>
</reference>
<dbReference type="KEGG" id="psz:PSTAB_1797"/>
<dbReference type="Proteomes" id="UP001158500">
    <property type="component" value="Unassembled WGS sequence"/>
</dbReference>
<dbReference type="EMBL" id="JAODZE010000004">
    <property type="protein sequence ID" value="MDH0145930.1"/>
    <property type="molecule type" value="Genomic_DNA"/>
</dbReference>
<keyword evidence="1" id="KW-0732">Signal</keyword>
<dbReference type="Proteomes" id="UP001161139">
    <property type="component" value="Unassembled WGS sequence"/>
</dbReference>
<feature type="signal peptide" evidence="1">
    <location>
        <begin position="1"/>
        <end position="19"/>
    </location>
</feature>
<protein>
    <submittedName>
        <fullName evidence="4">DUF4892 domain-containing protein</fullName>
    </submittedName>
</protein>
<dbReference type="EMBL" id="JAOCAE010000015">
    <property type="protein sequence ID" value="MDH1238012.1"/>
    <property type="molecule type" value="Genomic_DNA"/>
</dbReference>
<evidence type="ECO:0000313" key="3">
    <source>
        <dbReference type="EMBL" id="MDH0145930.1"/>
    </source>
</evidence>